<keyword evidence="2" id="KW-0285">Flavoprotein</keyword>
<sequence length="357" mass="38678">MKKTEIVFVGGGHTHVLSLLRLANRWPIGTTVTLVSDSSKVAYSGMLPGYISGQFRREECFIDLPTLCANTGVRWVEAAAVSISAEQGQLLLAGGDEIRFDLLSINVGGVPRQTFNTPAATTVKPAQDFLHWLNRLTANKPQTIAIIGAGAGGVELALALNSYFGNSNNIALIGNSLLPSANNGVRHKVRKVLQVRGITLFESTAISYKDESIILADGRQTTAQYLVYATPVRALAWLANSDLALNDNGFVQVNACLQSISHPQVFAAGDCAAISAPKSGVTAIRQSPTLSDNILAAINGMPLSSWHFQQRQLYILNTADGRAIAGWGSWYADGTWLWHWKKWLDKRFMNLFLPPSS</sequence>
<dbReference type="InterPro" id="IPR051169">
    <property type="entry name" value="NADH-Q_oxidoreductase"/>
</dbReference>
<dbReference type="SUPFAM" id="SSF51905">
    <property type="entry name" value="FAD/NAD(P)-binding domain"/>
    <property type="match status" value="2"/>
</dbReference>
<name>A0ABT7QMQ6_9GAMM</name>
<dbReference type="InterPro" id="IPR036188">
    <property type="entry name" value="FAD/NAD-bd_sf"/>
</dbReference>
<evidence type="ECO:0000313" key="6">
    <source>
        <dbReference type="EMBL" id="MDM5147813.1"/>
    </source>
</evidence>
<protein>
    <submittedName>
        <fullName evidence="6">FAD-dependent oxidoreductase</fullName>
    </submittedName>
</protein>
<keyword evidence="4" id="KW-0560">Oxidoreductase</keyword>
<dbReference type="EMBL" id="JANQAO010000003">
    <property type="protein sequence ID" value="MDM5147813.1"/>
    <property type="molecule type" value="Genomic_DNA"/>
</dbReference>
<gene>
    <name evidence="6" type="ORF">NQX30_05460</name>
</gene>
<evidence type="ECO:0000313" key="7">
    <source>
        <dbReference type="Proteomes" id="UP001168167"/>
    </source>
</evidence>
<reference evidence="6" key="2">
    <citation type="journal article" date="2023" name="Microbiome">
        <title>Synthase-selected sorting approach identifies a beta-lactone synthase in a nudibranch symbiotic bacterium.</title>
        <authorList>
            <person name="Dzunkova M."/>
            <person name="La Clair J.J."/>
            <person name="Tyml T."/>
            <person name="Doud D."/>
            <person name="Schulz F."/>
            <person name="Piquer-Esteban S."/>
            <person name="Porcel Sanchis D."/>
            <person name="Osborn A."/>
            <person name="Robinson D."/>
            <person name="Louie K.B."/>
            <person name="Bowen B.P."/>
            <person name="Bowers R.M."/>
            <person name="Lee J."/>
            <person name="Arnau V."/>
            <person name="Diaz-Villanueva W."/>
            <person name="Stepanauskas R."/>
            <person name="Gosliner T."/>
            <person name="Date S.V."/>
            <person name="Northen T.R."/>
            <person name="Cheng J.F."/>
            <person name="Burkart M.D."/>
            <person name="Woyke T."/>
        </authorList>
    </citation>
    <scope>NUCLEOTIDE SEQUENCE</scope>
    <source>
        <strain evidence="6">Df01</strain>
    </source>
</reference>
<dbReference type="Gene3D" id="3.50.50.100">
    <property type="match status" value="1"/>
</dbReference>
<keyword evidence="3" id="KW-0274">FAD</keyword>
<dbReference type="PANTHER" id="PTHR42913">
    <property type="entry name" value="APOPTOSIS-INDUCING FACTOR 1"/>
    <property type="match status" value="1"/>
</dbReference>
<dbReference type="Proteomes" id="UP001168167">
    <property type="component" value="Unassembled WGS sequence"/>
</dbReference>
<comment type="cofactor">
    <cofactor evidence="1">
        <name>FAD</name>
        <dbReference type="ChEBI" id="CHEBI:57692"/>
    </cofactor>
</comment>
<evidence type="ECO:0000256" key="1">
    <source>
        <dbReference type="ARBA" id="ARBA00001974"/>
    </source>
</evidence>
<dbReference type="PRINTS" id="PR00368">
    <property type="entry name" value="FADPNR"/>
</dbReference>
<dbReference type="Pfam" id="PF07992">
    <property type="entry name" value="Pyr_redox_2"/>
    <property type="match status" value="1"/>
</dbReference>
<evidence type="ECO:0000256" key="4">
    <source>
        <dbReference type="ARBA" id="ARBA00023002"/>
    </source>
</evidence>
<organism evidence="6 7">
    <name type="scientific">Candidatus Doriopsillibacter californiensis</name>
    <dbReference type="NCBI Taxonomy" id="2970740"/>
    <lineage>
        <taxon>Bacteria</taxon>
        <taxon>Pseudomonadati</taxon>
        <taxon>Pseudomonadota</taxon>
        <taxon>Gammaproteobacteria</taxon>
        <taxon>Candidatus Tethybacterales</taxon>
        <taxon>Candidatus Persebacteraceae</taxon>
        <taxon>Candidatus Doriopsillibacter</taxon>
    </lineage>
</organism>
<evidence type="ECO:0000256" key="2">
    <source>
        <dbReference type="ARBA" id="ARBA00022630"/>
    </source>
</evidence>
<accession>A0ABT7QMQ6</accession>
<proteinExistence type="predicted"/>
<evidence type="ECO:0000259" key="5">
    <source>
        <dbReference type="Pfam" id="PF07992"/>
    </source>
</evidence>
<dbReference type="InterPro" id="IPR017584">
    <property type="entry name" value="Pyridine_nucleo_diS_OxRdtase_N"/>
</dbReference>
<evidence type="ECO:0000256" key="3">
    <source>
        <dbReference type="ARBA" id="ARBA00022827"/>
    </source>
</evidence>
<dbReference type="InterPro" id="IPR023753">
    <property type="entry name" value="FAD/NAD-binding_dom"/>
</dbReference>
<keyword evidence="7" id="KW-1185">Reference proteome</keyword>
<feature type="domain" description="FAD/NAD(P)-binding" evidence="5">
    <location>
        <begin position="5"/>
        <end position="286"/>
    </location>
</feature>
<dbReference type="PANTHER" id="PTHR42913:SF9">
    <property type="entry name" value="SLR1591 PROTEIN"/>
    <property type="match status" value="1"/>
</dbReference>
<reference evidence="6" key="1">
    <citation type="submission" date="2022-08" db="EMBL/GenBank/DDBJ databases">
        <authorList>
            <person name="Dzunkova M."/>
            <person name="La Clair J."/>
            <person name="Tyml T."/>
            <person name="Doud D."/>
            <person name="Schulz F."/>
            <person name="Piquer S."/>
            <person name="Porcel Sanchis D."/>
            <person name="Osborn A."/>
            <person name="Robinson D."/>
            <person name="Louie K.B."/>
            <person name="Bowen B.P."/>
            <person name="Bowers R."/>
            <person name="Lee J."/>
            <person name="Arnau Llombart V."/>
            <person name="Diaz Villanueva W."/>
            <person name="Gosliner T."/>
            <person name="Northen T."/>
            <person name="Cheng J.-F."/>
            <person name="Burkart M.D."/>
            <person name="Woyke T."/>
        </authorList>
    </citation>
    <scope>NUCLEOTIDE SEQUENCE</scope>
    <source>
        <strain evidence="6">Df01</strain>
    </source>
</reference>
<comment type="caution">
    <text evidence="6">The sequence shown here is derived from an EMBL/GenBank/DDBJ whole genome shotgun (WGS) entry which is preliminary data.</text>
</comment>
<dbReference type="NCBIfam" id="TIGR03169">
    <property type="entry name" value="Nterm_to_SelD"/>
    <property type="match status" value="1"/>
</dbReference>